<name>A0ABX1Y938_9BACL</name>
<evidence type="ECO:0000313" key="3">
    <source>
        <dbReference type="EMBL" id="NOU77407.1"/>
    </source>
</evidence>
<dbReference type="InterPro" id="IPR052198">
    <property type="entry name" value="IorB_Oxidoreductase"/>
</dbReference>
<dbReference type="EMBL" id="WHOB01000012">
    <property type="protein sequence ID" value="NOU77407.1"/>
    <property type="molecule type" value="Genomic_DNA"/>
</dbReference>
<evidence type="ECO:0000259" key="2">
    <source>
        <dbReference type="Pfam" id="PF01558"/>
    </source>
</evidence>
<evidence type="ECO:0000256" key="1">
    <source>
        <dbReference type="ARBA" id="ARBA00023002"/>
    </source>
</evidence>
<comment type="caution">
    <text evidence="3">The sequence shown here is derived from an EMBL/GenBank/DDBJ whole genome shotgun (WGS) entry which is preliminary data.</text>
</comment>
<organism evidence="3 4">
    <name type="scientific">Paenibacillus phytohabitans</name>
    <dbReference type="NCBI Taxonomy" id="2654978"/>
    <lineage>
        <taxon>Bacteria</taxon>
        <taxon>Bacillati</taxon>
        <taxon>Bacillota</taxon>
        <taxon>Bacilli</taxon>
        <taxon>Bacillales</taxon>
        <taxon>Paenibacillaceae</taxon>
        <taxon>Paenibacillus</taxon>
    </lineage>
</organism>
<feature type="domain" description="Pyruvate/ketoisovalerate oxidoreductase catalytic" evidence="2">
    <location>
        <begin position="13"/>
        <end position="169"/>
    </location>
</feature>
<proteinExistence type="predicted"/>
<sequence length="196" mass="21962">MTAATSIILAGVGGKGVITVTNVLSQGLVALGYDVKVSEVHGMSQRGGSVHAQVRFGDKIYSPLIEMGTADYIVGFDQIEALRWGSFLKQEGRMLVNLAELNEDTYKGKYEDNFSRYKHVTYVEGTAIAKETGNVRNENFVMLGALLQALGFEFDVWKSTMEKYIKKQYQEDSILSLLRGMREQRVAREKETVYEL</sequence>
<keyword evidence="4" id="KW-1185">Reference proteome</keyword>
<keyword evidence="1" id="KW-0560">Oxidoreductase</keyword>
<dbReference type="InterPro" id="IPR002869">
    <property type="entry name" value="Pyrv_flavodox_OxRed_cen"/>
</dbReference>
<evidence type="ECO:0000313" key="4">
    <source>
        <dbReference type="Proteomes" id="UP000596857"/>
    </source>
</evidence>
<dbReference type="RefSeq" id="WP_042137642.1">
    <property type="nucleotide sequence ID" value="NZ_JBANBW010000152.1"/>
</dbReference>
<dbReference type="SUPFAM" id="SSF53323">
    <property type="entry name" value="Pyruvate-ferredoxin oxidoreductase, PFOR, domain III"/>
    <property type="match status" value="1"/>
</dbReference>
<reference evidence="3 4" key="1">
    <citation type="submission" date="2019-10" db="EMBL/GenBank/DDBJ databases">
        <title>Description of Paenibacillus terricola sp. nov.</title>
        <authorList>
            <person name="Carlier A."/>
            <person name="Qi S."/>
        </authorList>
    </citation>
    <scope>NUCLEOTIDE SEQUENCE [LARGE SCALE GENOMIC DNA]</scope>
    <source>
        <strain evidence="3 4">LMG 31459</strain>
    </source>
</reference>
<dbReference type="Proteomes" id="UP000596857">
    <property type="component" value="Unassembled WGS sequence"/>
</dbReference>
<dbReference type="PANTHER" id="PTHR43854:SF1">
    <property type="entry name" value="INDOLEPYRUVATE OXIDOREDUCTASE SUBUNIT IORB"/>
    <property type="match status" value="1"/>
</dbReference>
<dbReference type="InterPro" id="IPR019752">
    <property type="entry name" value="Pyrv/ketoisovalerate_OxRed_cat"/>
</dbReference>
<dbReference type="PANTHER" id="PTHR43854">
    <property type="entry name" value="INDOLEPYRUVATE OXIDOREDUCTASE SUBUNIT IORB"/>
    <property type="match status" value="1"/>
</dbReference>
<dbReference type="Pfam" id="PF01558">
    <property type="entry name" value="POR"/>
    <property type="match status" value="1"/>
</dbReference>
<accession>A0ABX1Y938</accession>
<gene>
    <name evidence="3" type="ORF">GC101_00785</name>
</gene>
<protein>
    <submittedName>
        <fullName evidence="3">Indolepyruvate oxidoreductase subunit beta</fullName>
    </submittedName>
</protein>
<dbReference type="Gene3D" id="3.40.920.10">
    <property type="entry name" value="Pyruvate-ferredoxin oxidoreductase, PFOR, domain III"/>
    <property type="match status" value="1"/>
</dbReference>